<dbReference type="OMA" id="ATIQRCY"/>
<protein>
    <submittedName>
        <fullName evidence="4">Metacaspase-1</fullName>
    </submittedName>
</protein>
<dbReference type="EMBL" id="MNAD01001096">
    <property type="protein sequence ID" value="OJT07982.1"/>
    <property type="molecule type" value="Genomic_DNA"/>
</dbReference>
<evidence type="ECO:0000259" key="3">
    <source>
        <dbReference type="Pfam" id="PF00656"/>
    </source>
</evidence>
<gene>
    <name evidence="4" type="ORF">TRAPUB_1132</name>
</gene>
<keyword evidence="5" id="KW-1185">Reference proteome</keyword>
<accession>A0A1M2VKB4</accession>
<evidence type="ECO:0000256" key="2">
    <source>
        <dbReference type="SAM" id="MobiDB-lite"/>
    </source>
</evidence>
<dbReference type="GO" id="GO:0006508">
    <property type="term" value="P:proteolysis"/>
    <property type="evidence" value="ECO:0007669"/>
    <property type="project" value="InterPro"/>
</dbReference>
<dbReference type="InterPro" id="IPR050452">
    <property type="entry name" value="Metacaspase"/>
</dbReference>
<name>A0A1M2VKB4_TRAPU</name>
<dbReference type="AlphaFoldDB" id="A0A1M2VKB4"/>
<dbReference type="Pfam" id="PF00656">
    <property type="entry name" value="Peptidase_C14"/>
    <property type="match status" value="1"/>
</dbReference>
<dbReference type="Proteomes" id="UP000184267">
    <property type="component" value="Unassembled WGS sequence"/>
</dbReference>
<evidence type="ECO:0000313" key="5">
    <source>
        <dbReference type="Proteomes" id="UP000184267"/>
    </source>
</evidence>
<sequence>MAAMSKLLNLPPGLSRPAARTPVKRALIIGINYASVSGSTSKSKAGELQCAHRDARLWCDLLLGTYDYRDEEITLMLDAEETPLDRRPTKKNILHQISLLVDGLQSGDRVVFFYAGHSYQLESKSINEDDGFDEALVPEDHSSENPGFIIDNDLRRMLVDPLSEGVSLTAIFDSCHSGTLLDLDHYLCNAVYFPWLSRGKRKPRSRWQNVGRKHARDVTKRNVKVTSLTSEDAAKTNLAMSGETLGRADLRVYGRERTLKGKVLKFDTAIDEIASSEKGERRFILTRASSMQVKHNGPFPGIKATIQRCYSFDYKYRTLKRVGSWFTKARNDSPGRFWSDKERCCSPEPIGRQCDGWCAAEPEPKVHVVSISACQDPQQTYETRNGKSMTTRETHTLPAASFSSN</sequence>
<dbReference type="OrthoDB" id="3223806at2759"/>
<organism evidence="4 5">
    <name type="scientific">Trametes pubescens</name>
    <name type="common">White-rot fungus</name>
    <dbReference type="NCBI Taxonomy" id="154538"/>
    <lineage>
        <taxon>Eukaryota</taxon>
        <taxon>Fungi</taxon>
        <taxon>Dikarya</taxon>
        <taxon>Basidiomycota</taxon>
        <taxon>Agaricomycotina</taxon>
        <taxon>Agaricomycetes</taxon>
        <taxon>Polyporales</taxon>
        <taxon>Polyporaceae</taxon>
        <taxon>Trametes</taxon>
    </lineage>
</organism>
<proteinExistence type="inferred from homology"/>
<comment type="caution">
    <text evidence="4">The sequence shown here is derived from an EMBL/GenBank/DDBJ whole genome shotgun (WGS) entry which is preliminary data.</text>
</comment>
<dbReference type="GO" id="GO:0005737">
    <property type="term" value="C:cytoplasm"/>
    <property type="evidence" value="ECO:0007669"/>
    <property type="project" value="TreeGrafter"/>
</dbReference>
<dbReference type="InterPro" id="IPR011600">
    <property type="entry name" value="Pept_C14_caspase"/>
</dbReference>
<dbReference type="Gene3D" id="3.40.50.12660">
    <property type="match status" value="1"/>
</dbReference>
<feature type="region of interest" description="Disordered" evidence="2">
    <location>
        <begin position="382"/>
        <end position="405"/>
    </location>
</feature>
<dbReference type="PANTHER" id="PTHR48104:SF30">
    <property type="entry name" value="METACASPASE-1"/>
    <property type="match status" value="1"/>
</dbReference>
<evidence type="ECO:0000256" key="1">
    <source>
        <dbReference type="ARBA" id="ARBA00009005"/>
    </source>
</evidence>
<dbReference type="PANTHER" id="PTHR48104">
    <property type="entry name" value="METACASPASE-4"/>
    <property type="match status" value="1"/>
</dbReference>
<dbReference type="GO" id="GO:0004197">
    <property type="term" value="F:cysteine-type endopeptidase activity"/>
    <property type="evidence" value="ECO:0007669"/>
    <property type="project" value="InterPro"/>
</dbReference>
<feature type="domain" description="Peptidase C14 caspase" evidence="3">
    <location>
        <begin position="24"/>
        <end position="186"/>
    </location>
</feature>
<reference evidence="4 5" key="1">
    <citation type="submission" date="2016-10" db="EMBL/GenBank/DDBJ databases">
        <title>Genome sequence of the basidiomycete white-rot fungus Trametes pubescens.</title>
        <authorList>
            <person name="Makela M.R."/>
            <person name="Granchi Z."/>
            <person name="Peng M."/>
            <person name="De Vries R.P."/>
            <person name="Grigoriev I."/>
            <person name="Riley R."/>
            <person name="Hilden K."/>
        </authorList>
    </citation>
    <scope>NUCLEOTIDE SEQUENCE [LARGE SCALE GENOMIC DNA]</scope>
    <source>
        <strain evidence="4 5">FBCC735</strain>
    </source>
</reference>
<comment type="similarity">
    <text evidence="1">Belongs to the peptidase C14B family.</text>
</comment>
<evidence type="ECO:0000313" key="4">
    <source>
        <dbReference type="EMBL" id="OJT07982.1"/>
    </source>
</evidence>